<dbReference type="InterPro" id="IPR002575">
    <property type="entry name" value="Aminoglycoside_PTrfase"/>
</dbReference>
<evidence type="ECO:0000259" key="1">
    <source>
        <dbReference type="Pfam" id="PF01636"/>
    </source>
</evidence>
<accession>A0A4S8MZ92</accession>
<dbReference type="OrthoDB" id="101887at2"/>
<dbReference type="GO" id="GO:0016740">
    <property type="term" value="F:transferase activity"/>
    <property type="evidence" value="ECO:0007669"/>
    <property type="project" value="UniProtKB-KW"/>
</dbReference>
<sequence length="326" mass="35242">MTTWSSDIWAGAEFRARLLDFVRPVVGEPQRLELVSHRPWSAVWRVQAEGGASYAKQNCPGQSHEAYLMRALTLLAEDYVVPVLAADAEHDLLLTADLGPTLDERAGSADVDRWCAIVGRSADLQRRTQAAADDLGLTAMRPGEASTYVADAIGRLGALPVDDPRHLEVADARRLADLLPAVDRWSDRVDDLCLPLALVHNDLHPGNVVGPDGDLRFLDFGDAVIGDPLANLLVPLDTAARELSAAPDDRRLRRIADAGLEPWSDLASPNELRAALPASLQLARLARVESWRRCVATMTPAERKEYGGAPAGWLVSLLAPAPVGVT</sequence>
<name>A0A4S8MZ92_9ACTN</name>
<dbReference type="SUPFAM" id="SSF56112">
    <property type="entry name" value="Protein kinase-like (PK-like)"/>
    <property type="match status" value="1"/>
</dbReference>
<gene>
    <name evidence="2" type="ORF">E9934_19080</name>
</gene>
<protein>
    <submittedName>
        <fullName evidence="2">Aminoglycoside phosphotransferase family protein</fullName>
    </submittedName>
</protein>
<dbReference type="Gene3D" id="3.90.1200.10">
    <property type="match status" value="1"/>
</dbReference>
<feature type="domain" description="Aminoglycoside phosphotransferase" evidence="1">
    <location>
        <begin position="69"/>
        <end position="256"/>
    </location>
</feature>
<dbReference type="EMBL" id="STGW01000026">
    <property type="protein sequence ID" value="THV08797.1"/>
    <property type="molecule type" value="Genomic_DNA"/>
</dbReference>
<dbReference type="AlphaFoldDB" id="A0A4S8MZ92"/>
<keyword evidence="3" id="KW-1185">Reference proteome</keyword>
<keyword evidence="2" id="KW-0808">Transferase</keyword>
<comment type="caution">
    <text evidence="2">The sequence shown here is derived from an EMBL/GenBank/DDBJ whole genome shotgun (WGS) entry which is preliminary data.</text>
</comment>
<dbReference type="Proteomes" id="UP000307087">
    <property type="component" value="Unassembled WGS sequence"/>
</dbReference>
<dbReference type="RefSeq" id="WP_136564493.1">
    <property type="nucleotide sequence ID" value="NZ_BAABLS010000001.1"/>
</dbReference>
<dbReference type="InterPro" id="IPR011009">
    <property type="entry name" value="Kinase-like_dom_sf"/>
</dbReference>
<evidence type="ECO:0000313" key="2">
    <source>
        <dbReference type="EMBL" id="THV08797.1"/>
    </source>
</evidence>
<organism evidence="2 3">
    <name type="scientific">Nocardioides caeni</name>
    <dbReference type="NCBI Taxonomy" id="574700"/>
    <lineage>
        <taxon>Bacteria</taxon>
        <taxon>Bacillati</taxon>
        <taxon>Actinomycetota</taxon>
        <taxon>Actinomycetes</taxon>
        <taxon>Propionibacteriales</taxon>
        <taxon>Nocardioidaceae</taxon>
        <taxon>Nocardioides</taxon>
    </lineage>
</organism>
<proteinExistence type="predicted"/>
<reference evidence="2 3" key="1">
    <citation type="journal article" date="2009" name="Int. J. Syst. Evol. Microbiol.">
        <title>Nocardioides caeni sp. nov., isolated from wastewater.</title>
        <authorList>
            <person name="Yoon J.H."/>
            <person name="Kang S.J."/>
            <person name="Park S."/>
            <person name="Kim W."/>
            <person name="Oh T.K."/>
        </authorList>
    </citation>
    <scope>NUCLEOTIDE SEQUENCE [LARGE SCALE GENOMIC DNA]</scope>
    <source>
        <strain evidence="2 3">DSM 23134</strain>
    </source>
</reference>
<dbReference type="Pfam" id="PF01636">
    <property type="entry name" value="APH"/>
    <property type="match status" value="1"/>
</dbReference>
<evidence type="ECO:0000313" key="3">
    <source>
        <dbReference type="Proteomes" id="UP000307087"/>
    </source>
</evidence>